<dbReference type="InterPro" id="IPR001199">
    <property type="entry name" value="Cyt_B5-like_heme/steroid-bd"/>
</dbReference>
<dbReference type="Gene3D" id="3.10.120.10">
    <property type="entry name" value="Cytochrome b5-like heme/steroid binding domain"/>
    <property type="match status" value="1"/>
</dbReference>
<dbReference type="OrthoDB" id="10051395at2759"/>
<evidence type="ECO:0000259" key="1">
    <source>
        <dbReference type="PROSITE" id="PS50255"/>
    </source>
</evidence>
<accession>A0A9N9WNQ9</accession>
<gene>
    <name evidence="2" type="ORF">CHIRRI_LOCUS5797</name>
</gene>
<dbReference type="EMBL" id="OU895878">
    <property type="protein sequence ID" value="CAG9802892.1"/>
    <property type="molecule type" value="Genomic_DNA"/>
</dbReference>
<protein>
    <recommendedName>
        <fullName evidence="1">Cytochrome b5 heme-binding domain-containing protein</fullName>
    </recommendedName>
</protein>
<dbReference type="InterPro" id="IPR036400">
    <property type="entry name" value="Cyt_B5-like_heme/steroid_sf"/>
</dbReference>
<proteinExistence type="predicted"/>
<evidence type="ECO:0000313" key="3">
    <source>
        <dbReference type="Proteomes" id="UP001153620"/>
    </source>
</evidence>
<organism evidence="2 3">
    <name type="scientific">Chironomus riparius</name>
    <dbReference type="NCBI Taxonomy" id="315576"/>
    <lineage>
        <taxon>Eukaryota</taxon>
        <taxon>Metazoa</taxon>
        <taxon>Ecdysozoa</taxon>
        <taxon>Arthropoda</taxon>
        <taxon>Hexapoda</taxon>
        <taxon>Insecta</taxon>
        <taxon>Pterygota</taxon>
        <taxon>Neoptera</taxon>
        <taxon>Endopterygota</taxon>
        <taxon>Diptera</taxon>
        <taxon>Nematocera</taxon>
        <taxon>Chironomoidea</taxon>
        <taxon>Chironomidae</taxon>
        <taxon>Chironominae</taxon>
        <taxon>Chironomus</taxon>
    </lineage>
</organism>
<keyword evidence="3" id="KW-1185">Reference proteome</keyword>
<name>A0A9N9WNQ9_9DIPT</name>
<dbReference type="PROSITE" id="PS50255">
    <property type="entry name" value="CYTOCHROME_B5_2"/>
    <property type="match status" value="1"/>
</dbReference>
<feature type="domain" description="Cytochrome b5 heme-binding" evidence="1">
    <location>
        <begin position="73"/>
        <end position="178"/>
    </location>
</feature>
<reference evidence="2" key="2">
    <citation type="submission" date="2022-10" db="EMBL/GenBank/DDBJ databases">
        <authorList>
            <consortium name="ENA_rothamsted_submissions"/>
            <consortium name="culmorum"/>
            <person name="King R."/>
        </authorList>
    </citation>
    <scope>NUCLEOTIDE SEQUENCE</scope>
</reference>
<dbReference type="Proteomes" id="UP001153620">
    <property type="component" value="Chromosome 2"/>
</dbReference>
<dbReference type="AlphaFoldDB" id="A0A9N9WNQ9"/>
<evidence type="ECO:0000313" key="2">
    <source>
        <dbReference type="EMBL" id="CAG9802892.1"/>
    </source>
</evidence>
<reference evidence="2" key="1">
    <citation type="submission" date="2022-01" db="EMBL/GenBank/DDBJ databases">
        <authorList>
            <person name="King R."/>
        </authorList>
    </citation>
    <scope>NUCLEOTIDE SEQUENCE</scope>
</reference>
<dbReference type="Pfam" id="PF00173">
    <property type="entry name" value="Cyt-b5"/>
    <property type="match status" value="1"/>
</dbReference>
<sequence>MLRILSRNLIRRGNAVNSRNAKYAKNHQAAIFLATSAISGYLLLQDFKDRVLCEEKVEVKLELKQHQIIRDDLPFYTDEELAMHDNKYHIKKSPGVDTFDIIGNSWEIDREKGIWVSWGVGVYDITNLIDKHGTPETTILLAAGMALDPFWEDEEMAKLHGKPYVPGMMEKCRIGNIKKTEE</sequence>
<dbReference type="SUPFAM" id="SSF55856">
    <property type="entry name" value="Cytochrome b5-like heme/steroid binding domain"/>
    <property type="match status" value="1"/>
</dbReference>